<dbReference type="InterPro" id="IPR037022">
    <property type="entry name" value="Formyl_trans_C_sf"/>
</dbReference>
<protein>
    <recommendedName>
        <fullName evidence="3">Methionyl-tRNA formyltransferase</fullName>
        <ecNumber evidence="2">2.1.2.9</ecNumber>
    </recommendedName>
</protein>
<sequence length="298" mass="34502">MNKKFIFIGNRFFVLEQMLRLGLHFVKIMAVKGSYLQKELENRNIAFTLIQSKQQLVDEIKNCNFDIFFSNGCPFILPIDELKVGNKQFINIHPSFLPDLRGADPQPGALLFGKDSGVTCHVMDDGIDTGEIIAQVKIPYSRDLDAALLYQISFMAEIDVFYKAYENNFEVQTTQVLKGDEIYYSKKDNDLIIDFNQSAEIIYQKIKAFSNRSQGAYFIFEGRKYKVYDCEIVDNDYLISKFDRCQNGEVALNYENKLLIKVEDKLLKFKDFNNDILSFKAGMVLENKNEVDKKRLNI</sequence>
<organism evidence="7 8">
    <name type="scientific">Francisella noatunensis</name>
    <dbReference type="NCBI Taxonomy" id="657445"/>
    <lineage>
        <taxon>Bacteria</taxon>
        <taxon>Pseudomonadati</taxon>
        <taxon>Pseudomonadota</taxon>
        <taxon>Gammaproteobacteria</taxon>
        <taxon>Thiotrichales</taxon>
        <taxon>Francisellaceae</taxon>
        <taxon>Francisella</taxon>
    </lineage>
</organism>
<dbReference type="InterPro" id="IPR011034">
    <property type="entry name" value="Formyl_transferase-like_C_sf"/>
</dbReference>
<evidence type="ECO:0000313" key="8">
    <source>
        <dbReference type="Proteomes" id="UP000701999"/>
    </source>
</evidence>
<proteinExistence type="predicted"/>
<dbReference type="GO" id="GO:0005829">
    <property type="term" value="C:cytosol"/>
    <property type="evidence" value="ECO:0007669"/>
    <property type="project" value="TreeGrafter"/>
</dbReference>
<comment type="caution">
    <text evidence="7">The sequence shown here is derived from an EMBL/GenBank/DDBJ whole genome shotgun (WGS) entry which is preliminary data.</text>
</comment>
<dbReference type="RefSeq" id="WP_159183798.1">
    <property type="nucleotide sequence ID" value="NZ_JACVJL010000113.1"/>
</dbReference>
<evidence type="ECO:0000256" key="4">
    <source>
        <dbReference type="ARBA" id="ARBA00048558"/>
    </source>
</evidence>
<comment type="function">
    <text evidence="1">Attaches a formyl group to the free amino group of methionyl-tRNA(fMet). The formyl group appears to play a dual role in the initiator identity of N-formylmethionyl-tRNA by promoting its recognition by IF2 and preventing the misappropriation of this tRNA by the elongation apparatus.</text>
</comment>
<feature type="domain" description="Formyl transferase N-terminal" evidence="5">
    <location>
        <begin position="51"/>
        <end position="151"/>
    </location>
</feature>
<dbReference type="InterPro" id="IPR005793">
    <property type="entry name" value="Formyl_trans_C"/>
</dbReference>
<reference evidence="7 8" key="1">
    <citation type="submission" date="2020-09" db="EMBL/GenBank/DDBJ databases">
        <title>Development of specific Francisella tularensis PCR assay based on in-depth characterization of family Francisellaceae.</title>
        <authorList>
            <person name="Ohrman C."/>
            <person name="Sahl J."/>
            <person name="Sjodin A."/>
            <person name="Uneklint I."/>
            <person name="Ballard R."/>
            <person name="Karlsson L."/>
            <person name="Mcdonough R."/>
            <person name="Sundell D."/>
            <person name="Soria K."/>
            <person name="Brindeflk B."/>
            <person name="Vallesi A."/>
            <person name="Ramirez-Paredes J.G."/>
            <person name="Colquhoun D."/>
            <person name="Myrtennas K."/>
            <person name="Birdsell D."/>
            <person name="Johansson A."/>
            <person name="Wagner D."/>
            <person name="Forsman M."/>
        </authorList>
    </citation>
    <scope>NUCLEOTIDE SEQUENCE [LARGE SCALE GENOMIC DNA]</scope>
    <source>
        <strain evidence="7 8">FSC1140</strain>
    </source>
</reference>
<dbReference type="SUPFAM" id="SSF53328">
    <property type="entry name" value="Formyltransferase"/>
    <property type="match status" value="1"/>
</dbReference>
<dbReference type="EMBL" id="JACVKN010000032">
    <property type="protein sequence ID" value="MBK2064523.1"/>
    <property type="molecule type" value="Genomic_DNA"/>
</dbReference>
<evidence type="ECO:0000256" key="2">
    <source>
        <dbReference type="ARBA" id="ARBA00012261"/>
    </source>
</evidence>
<name>A0A9Q2QEY9_9GAMM</name>
<dbReference type="InterPro" id="IPR036477">
    <property type="entry name" value="Formyl_transf_N_sf"/>
</dbReference>
<feature type="domain" description="Formyl transferase C-terminal" evidence="6">
    <location>
        <begin position="187"/>
        <end position="270"/>
    </location>
</feature>
<dbReference type="PANTHER" id="PTHR11138">
    <property type="entry name" value="METHIONYL-TRNA FORMYLTRANSFERASE"/>
    <property type="match status" value="1"/>
</dbReference>
<evidence type="ECO:0000256" key="1">
    <source>
        <dbReference type="ARBA" id="ARBA00002606"/>
    </source>
</evidence>
<accession>A0A9Q2QEY9</accession>
<dbReference type="Pfam" id="PF02911">
    <property type="entry name" value="Formyl_trans_C"/>
    <property type="match status" value="1"/>
</dbReference>
<evidence type="ECO:0000256" key="3">
    <source>
        <dbReference type="ARBA" id="ARBA00016014"/>
    </source>
</evidence>
<dbReference type="AlphaFoldDB" id="A0A9Q2QEY9"/>
<dbReference type="Proteomes" id="UP000701999">
    <property type="component" value="Unassembled WGS sequence"/>
</dbReference>
<gene>
    <name evidence="7" type="ORF">IB647_01655</name>
</gene>
<dbReference type="InterPro" id="IPR002376">
    <property type="entry name" value="Formyl_transf_N"/>
</dbReference>
<evidence type="ECO:0000259" key="6">
    <source>
        <dbReference type="Pfam" id="PF02911"/>
    </source>
</evidence>
<keyword evidence="8" id="KW-1185">Reference proteome</keyword>
<dbReference type="GeneID" id="93254309"/>
<dbReference type="GO" id="GO:0004479">
    <property type="term" value="F:methionyl-tRNA formyltransferase activity"/>
    <property type="evidence" value="ECO:0007669"/>
    <property type="project" value="UniProtKB-EC"/>
</dbReference>
<dbReference type="Gene3D" id="3.10.25.10">
    <property type="entry name" value="Formyl transferase, C-terminal domain"/>
    <property type="match status" value="1"/>
</dbReference>
<evidence type="ECO:0000259" key="5">
    <source>
        <dbReference type="Pfam" id="PF00551"/>
    </source>
</evidence>
<dbReference type="Pfam" id="PF00551">
    <property type="entry name" value="Formyl_trans_N"/>
    <property type="match status" value="1"/>
</dbReference>
<comment type="catalytic activity">
    <reaction evidence="4">
        <text>L-methionyl-tRNA(fMet) + (6R)-10-formyltetrahydrofolate = N-formyl-L-methionyl-tRNA(fMet) + (6S)-5,6,7,8-tetrahydrofolate + H(+)</text>
        <dbReference type="Rhea" id="RHEA:24380"/>
        <dbReference type="Rhea" id="RHEA-COMP:9952"/>
        <dbReference type="Rhea" id="RHEA-COMP:9953"/>
        <dbReference type="ChEBI" id="CHEBI:15378"/>
        <dbReference type="ChEBI" id="CHEBI:57453"/>
        <dbReference type="ChEBI" id="CHEBI:78530"/>
        <dbReference type="ChEBI" id="CHEBI:78844"/>
        <dbReference type="ChEBI" id="CHEBI:195366"/>
        <dbReference type="EC" id="2.1.2.9"/>
    </reaction>
</comment>
<dbReference type="EC" id="2.1.2.9" evidence="2"/>
<dbReference type="Gene3D" id="3.40.50.170">
    <property type="entry name" value="Formyl transferase, N-terminal domain"/>
    <property type="match status" value="1"/>
</dbReference>
<dbReference type="SUPFAM" id="SSF50486">
    <property type="entry name" value="FMT C-terminal domain-like"/>
    <property type="match status" value="1"/>
</dbReference>
<dbReference type="PANTHER" id="PTHR11138:SF5">
    <property type="entry name" value="METHIONYL-TRNA FORMYLTRANSFERASE, MITOCHONDRIAL"/>
    <property type="match status" value="1"/>
</dbReference>
<evidence type="ECO:0000313" key="7">
    <source>
        <dbReference type="EMBL" id="MBK2064523.1"/>
    </source>
</evidence>